<gene>
    <name evidence="5" type="ORF">NE630_08870</name>
</gene>
<evidence type="ECO:0000256" key="1">
    <source>
        <dbReference type="ARBA" id="ARBA00023015"/>
    </source>
</evidence>
<feature type="domain" description="GntR C-terminal" evidence="4">
    <location>
        <begin position="105"/>
        <end position="227"/>
    </location>
</feature>
<organism evidence="5 6">
    <name type="scientific">Cloacibacillus evryensis</name>
    <dbReference type="NCBI Taxonomy" id="508460"/>
    <lineage>
        <taxon>Bacteria</taxon>
        <taxon>Thermotogati</taxon>
        <taxon>Synergistota</taxon>
        <taxon>Synergistia</taxon>
        <taxon>Synergistales</taxon>
        <taxon>Synergistaceae</taxon>
        <taxon>Cloacibacillus</taxon>
    </lineage>
</organism>
<comment type="caution">
    <text evidence="5">The sequence shown here is derived from an EMBL/GenBank/DDBJ whole genome shotgun (WGS) entry which is preliminary data.</text>
</comment>
<keyword evidence="1" id="KW-0805">Transcription regulation</keyword>
<reference evidence="5 6" key="1">
    <citation type="submission" date="2022-06" db="EMBL/GenBank/DDBJ databases">
        <title>Isolation of gut microbiota from human fecal samples.</title>
        <authorList>
            <person name="Pamer E.G."/>
            <person name="Barat B."/>
            <person name="Waligurski E."/>
            <person name="Medina S."/>
            <person name="Paddock L."/>
            <person name="Mostad J."/>
        </authorList>
    </citation>
    <scope>NUCLEOTIDE SEQUENCE [LARGE SCALE GENOMIC DNA]</scope>
    <source>
        <strain evidence="5 6">DFI.9.90</strain>
    </source>
</reference>
<evidence type="ECO:0000256" key="3">
    <source>
        <dbReference type="ARBA" id="ARBA00023163"/>
    </source>
</evidence>
<dbReference type="InterPro" id="IPR013668">
    <property type="entry name" value="RNase_R_HTH_12"/>
</dbReference>
<protein>
    <submittedName>
        <fullName evidence="5">FCD domain-containing protein</fullName>
    </submittedName>
</protein>
<evidence type="ECO:0000256" key="2">
    <source>
        <dbReference type="ARBA" id="ARBA00023125"/>
    </source>
</evidence>
<dbReference type="RefSeq" id="WP_050805849.1">
    <property type="nucleotide sequence ID" value="NZ_CATXDJ010000003.1"/>
</dbReference>
<evidence type="ECO:0000313" key="5">
    <source>
        <dbReference type="EMBL" id="MCQ4814537.1"/>
    </source>
</evidence>
<keyword evidence="6" id="KW-1185">Reference proteome</keyword>
<dbReference type="GeneID" id="95755091"/>
<dbReference type="PANTHER" id="PTHR43537:SF5">
    <property type="entry name" value="UXU OPERON TRANSCRIPTIONAL REGULATOR"/>
    <property type="match status" value="1"/>
</dbReference>
<evidence type="ECO:0000313" key="6">
    <source>
        <dbReference type="Proteomes" id="UP001205919"/>
    </source>
</evidence>
<proteinExistence type="predicted"/>
<dbReference type="GO" id="GO:0003677">
    <property type="term" value="F:DNA binding"/>
    <property type="evidence" value="ECO:0007669"/>
    <property type="project" value="UniProtKB-KW"/>
</dbReference>
<accession>A0AAW5K896</accession>
<dbReference type="Pfam" id="PF07729">
    <property type="entry name" value="FCD"/>
    <property type="match status" value="1"/>
</dbReference>
<dbReference type="SUPFAM" id="SSF48008">
    <property type="entry name" value="GntR ligand-binding domain-like"/>
    <property type="match status" value="1"/>
</dbReference>
<sequence length="234" mass="26820">MLQSHDNVIYNILLFLKETNEPAGAGSVQRFLEKKGFSMAEATVGRVLRDMDCAGYTEKRSNQGRAISADGEKRLRELEEMRWHDKWTEGFLDVFERTDKNYLLDLLEARLPVETTVARLAARRASAEETEALRAVVKEQERLAKRGAPVSALDDEFHRTLAAASHNQILEAIVELLRKKEEYGRAFEKIRRDAGHIYNSEHRKIFEAIEARDPELAELTMKRHIANLIESVSQ</sequence>
<dbReference type="InterPro" id="IPR008920">
    <property type="entry name" value="TF_FadR/GntR_C"/>
</dbReference>
<dbReference type="PANTHER" id="PTHR43537">
    <property type="entry name" value="TRANSCRIPTIONAL REGULATOR, GNTR FAMILY"/>
    <property type="match status" value="1"/>
</dbReference>
<dbReference type="SMART" id="SM00895">
    <property type="entry name" value="FCD"/>
    <property type="match status" value="1"/>
</dbReference>
<dbReference type="Proteomes" id="UP001205919">
    <property type="component" value="Unassembled WGS sequence"/>
</dbReference>
<dbReference type="EMBL" id="JANFYT010000016">
    <property type="protein sequence ID" value="MCQ4814537.1"/>
    <property type="molecule type" value="Genomic_DNA"/>
</dbReference>
<name>A0AAW5K896_9BACT</name>
<keyword evidence="3" id="KW-0804">Transcription</keyword>
<dbReference type="InterPro" id="IPR011711">
    <property type="entry name" value="GntR_C"/>
</dbReference>
<dbReference type="AlphaFoldDB" id="A0AAW5K896"/>
<dbReference type="Gene3D" id="1.20.120.530">
    <property type="entry name" value="GntR ligand-binding domain-like"/>
    <property type="match status" value="1"/>
</dbReference>
<dbReference type="Pfam" id="PF08461">
    <property type="entry name" value="WHD_RNase_R"/>
    <property type="match status" value="1"/>
</dbReference>
<evidence type="ECO:0000259" key="4">
    <source>
        <dbReference type="SMART" id="SM00895"/>
    </source>
</evidence>
<keyword evidence="2" id="KW-0238">DNA-binding</keyword>